<keyword evidence="2" id="KW-1185">Reference proteome</keyword>
<protein>
    <submittedName>
        <fullName evidence="1">Uncharacterized protein</fullName>
    </submittedName>
</protein>
<accession>A0ACC2NP63</accession>
<organism evidence="1 2">
    <name type="scientific">Eretmocerus hayati</name>
    <dbReference type="NCBI Taxonomy" id="131215"/>
    <lineage>
        <taxon>Eukaryota</taxon>
        <taxon>Metazoa</taxon>
        <taxon>Ecdysozoa</taxon>
        <taxon>Arthropoda</taxon>
        <taxon>Hexapoda</taxon>
        <taxon>Insecta</taxon>
        <taxon>Pterygota</taxon>
        <taxon>Neoptera</taxon>
        <taxon>Endopterygota</taxon>
        <taxon>Hymenoptera</taxon>
        <taxon>Apocrita</taxon>
        <taxon>Proctotrupomorpha</taxon>
        <taxon>Chalcidoidea</taxon>
        <taxon>Aphelinidae</taxon>
        <taxon>Aphelininae</taxon>
        <taxon>Eretmocerus</taxon>
    </lineage>
</organism>
<dbReference type="EMBL" id="CM056743">
    <property type="protein sequence ID" value="KAJ8672869.1"/>
    <property type="molecule type" value="Genomic_DNA"/>
</dbReference>
<proteinExistence type="predicted"/>
<name>A0ACC2NP63_9HYME</name>
<evidence type="ECO:0000313" key="1">
    <source>
        <dbReference type="EMBL" id="KAJ8672869.1"/>
    </source>
</evidence>
<evidence type="ECO:0000313" key="2">
    <source>
        <dbReference type="Proteomes" id="UP001239111"/>
    </source>
</evidence>
<comment type="caution">
    <text evidence="1">The sequence shown here is derived from an EMBL/GenBank/DDBJ whole genome shotgun (WGS) entry which is preliminary data.</text>
</comment>
<reference evidence="1" key="1">
    <citation type="submission" date="2023-04" db="EMBL/GenBank/DDBJ databases">
        <title>A chromosome-level genome assembly of the parasitoid wasp Eretmocerus hayati.</title>
        <authorList>
            <person name="Zhong Y."/>
            <person name="Liu S."/>
            <person name="Liu Y."/>
        </authorList>
    </citation>
    <scope>NUCLEOTIDE SEQUENCE</scope>
    <source>
        <strain evidence="1">ZJU_SS_LIU_2023</strain>
    </source>
</reference>
<sequence length="639" mass="71860">MMNQSAINILPCFVDDNHSKLNMSLSFFPNSAPSNPLHLSNRAHALLLLNRPQASLADADHAVRMRPDWGKGHYQRGLALSQLLRNEEALLALCTSAVLEKRSQPIRSELTRVLHRVLSSNARRQNSASFRTPYDLVEVRMRRNRHHMLLPLMNSGHHRHRHNNSTVTNNSSLNTSDCEDNSSGGEEEISQSICRRLLSSTTPQDNSKLYATLDRLYQEVEKLKRIEIKPAEMLLPPRNGGSASGDLDCILCCRLLWRPVTTPCGHTYCWMCLDRCLDYSSACPLCVTSLAEYLASSQKTVTELLERALKWVAPKEYAARAATHRHEQLVQYEALGSITTTTSTATAALNSSTTSDSCANVAVFVCTTAFPCVACPLFVFEPRYRLMVRRCLESGVRQFGIAPCLNREATGAKRYAEYGTMLEIRDRVLLKDGCSILSTVGAKRFRVLSGGERDGYDTAQVEFLKDTPITADQLLNVAELHNKVRAKSRRWWTTVPWSQRSEIRRVFGEMPEPEEDWQHLPDGPSWTWWLLAILPLGPQLQVGILGTTSFEKRLRAIEKTLDHMEQRQLMSTLSPTSSTHNTSRSICRSNSTNLVTSSGGLPSIQKKFRVFYKVEESDIVFTNNSSLQLGNEFISSLVD</sequence>
<dbReference type="Proteomes" id="UP001239111">
    <property type="component" value="Chromosome 3"/>
</dbReference>
<gene>
    <name evidence="1" type="ORF">QAD02_004129</name>
</gene>